<dbReference type="Gene3D" id="3.10.400.10">
    <property type="entry name" value="Sulfate adenylyltransferase"/>
    <property type="match status" value="1"/>
</dbReference>
<dbReference type="SMART" id="SM01022">
    <property type="entry name" value="ASCH"/>
    <property type="match status" value="1"/>
</dbReference>
<dbReference type="OrthoDB" id="9807542at2"/>
<evidence type="ECO:0000259" key="1">
    <source>
        <dbReference type="SMART" id="SM01022"/>
    </source>
</evidence>
<dbReference type="InterPro" id="IPR015947">
    <property type="entry name" value="PUA-like_sf"/>
</dbReference>
<protein>
    <submittedName>
        <fullName evidence="2">Uncharacterized protein YhfF</fullName>
    </submittedName>
</protein>
<sequence length="153" mass="17808">MENASARNMWGTYLKNHLEDVFHETPKTMFFGDNQYDADQNAKFTKSGEKKAISRSLLGLQNRKEPLPKIGDYIVVTDWNGEAQCIIATTGVTLKPYFSIDASYAQLDVYDAISLDRWKNYYWDFFTRELQAFNRNPKESMIVVCQKFETVYT</sequence>
<dbReference type="Proteomes" id="UP000186953">
    <property type="component" value="Unassembled WGS sequence"/>
</dbReference>
<dbReference type="AlphaFoldDB" id="A0A1N6PXR8"/>
<organism evidence="2 3">
    <name type="scientific">Maribacter ulvicola</name>
    <dbReference type="NCBI Taxonomy" id="228959"/>
    <lineage>
        <taxon>Bacteria</taxon>
        <taxon>Pseudomonadati</taxon>
        <taxon>Bacteroidota</taxon>
        <taxon>Flavobacteriia</taxon>
        <taxon>Flavobacteriales</taxon>
        <taxon>Flavobacteriaceae</taxon>
        <taxon>Maribacter</taxon>
    </lineage>
</organism>
<name>A0A1N6PXR8_9FLAO</name>
<dbReference type="InterPro" id="IPR007374">
    <property type="entry name" value="ASCH_domain"/>
</dbReference>
<dbReference type="Pfam" id="PF04266">
    <property type="entry name" value="ASCH"/>
    <property type="match status" value="1"/>
</dbReference>
<dbReference type="PANTHER" id="PTHR39203:SF1">
    <property type="entry name" value="CYTOPLASMIC PROTEIN"/>
    <property type="match status" value="1"/>
</dbReference>
<evidence type="ECO:0000313" key="2">
    <source>
        <dbReference type="EMBL" id="SIQ09113.1"/>
    </source>
</evidence>
<proteinExistence type="predicted"/>
<dbReference type="RefSeq" id="WP_076546860.1">
    <property type="nucleotide sequence ID" value="NZ_FTMA01000001.1"/>
</dbReference>
<dbReference type="PANTHER" id="PTHR39203">
    <property type="entry name" value="CYTOPLASMIC PROTEIN-RELATED"/>
    <property type="match status" value="1"/>
</dbReference>
<evidence type="ECO:0000313" key="3">
    <source>
        <dbReference type="Proteomes" id="UP000186953"/>
    </source>
</evidence>
<dbReference type="SUPFAM" id="SSF88697">
    <property type="entry name" value="PUA domain-like"/>
    <property type="match status" value="1"/>
</dbReference>
<keyword evidence="3" id="KW-1185">Reference proteome</keyword>
<gene>
    <name evidence="2" type="ORF">SAMN05421797_101639</name>
</gene>
<dbReference type="EMBL" id="FTMA01000001">
    <property type="protein sequence ID" value="SIQ09113.1"/>
    <property type="molecule type" value="Genomic_DNA"/>
</dbReference>
<accession>A0A1N6PXR8</accession>
<reference evidence="3" key="1">
    <citation type="submission" date="2017-01" db="EMBL/GenBank/DDBJ databases">
        <authorList>
            <person name="Varghese N."/>
            <person name="Submissions S."/>
        </authorList>
    </citation>
    <scope>NUCLEOTIDE SEQUENCE [LARGE SCALE GENOMIC DNA]</scope>
    <source>
        <strain evidence="3">DSM 15366</strain>
    </source>
</reference>
<dbReference type="STRING" id="228959.SAMN05421797_101639"/>
<feature type="domain" description="ASCH" evidence="1">
    <location>
        <begin position="29"/>
        <end position="152"/>
    </location>
</feature>
<dbReference type="InterPro" id="IPR009326">
    <property type="entry name" value="DUF984"/>
</dbReference>